<evidence type="ECO:0000313" key="2">
    <source>
        <dbReference type="EMBL" id="KAK7803993.1"/>
    </source>
</evidence>
<evidence type="ECO:0000313" key="3">
    <source>
        <dbReference type="Proteomes" id="UP001488838"/>
    </source>
</evidence>
<feature type="region of interest" description="Disordered" evidence="1">
    <location>
        <begin position="1"/>
        <end position="35"/>
    </location>
</feature>
<comment type="caution">
    <text evidence="2">The sequence shown here is derived from an EMBL/GenBank/DDBJ whole genome shotgun (WGS) entry which is preliminary data.</text>
</comment>
<name>A0AAW0HPI0_MYOGA</name>
<dbReference type="AlphaFoldDB" id="A0AAW0HPI0"/>
<dbReference type="EMBL" id="JBBHLL010000396">
    <property type="protein sequence ID" value="KAK7803993.1"/>
    <property type="molecule type" value="Genomic_DNA"/>
</dbReference>
<dbReference type="Proteomes" id="UP001488838">
    <property type="component" value="Unassembled WGS sequence"/>
</dbReference>
<proteinExistence type="predicted"/>
<evidence type="ECO:0000256" key="1">
    <source>
        <dbReference type="SAM" id="MobiDB-lite"/>
    </source>
</evidence>
<organism evidence="2 3">
    <name type="scientific">Myodes glareolus</name>
    <name type="common">Bank vole</name>
    <name type="synonym">Clethrionomys glareolus</name>
    <dbReference type="NCBI Taxonomy" id="447135"/>
    <lineage>
        <taxon>Eukaryota</taxon>
        <taxon>Metazoa</taxon>
        <taxon>Chordata</taxon>
        <taxon>Craniata</taxon>
        <taxon>Vertebrata</taxon>
        <taxon>Euteleostomi</taxon>
        <taxon>Mammalia</taxon>
        <taxon>Eutheria</taxon>
        <taxon>Euarchontoglires</taxon>
        <taxon>Glires</taxon>
        <taxon>Rodentia</taxon>
        <taxon>Myomorpha</taxon>
        <taxon>Muroidea</taxon>
        <taxon>Cricetidae</taxon>
        <taxon>Arvicolinae</taxon>
        <taxon>Myodes</taxon>
    </lineage>
</organism>
<accession>A0AAW0HPI0</accession>
<keyword evidence="3" id="KW-1185">Reference proteome</keyword>
<gene>
    <name evidence="2" type="ORF">U0070_008174</name>
</gene>
<protein>
    <submittedName>
        <fullName evidence="2">Uncharacterized protein</fullName>
    </submittedName>
</protein>
<reference evidence="2 3" key="1">
    <citation type="journal article" date="2023" name="bioRxiv">
        <title>Conserved and derived expression patterns and positive selection on dental genes reveal complex evolutionary context of ever-growing rodent molars.</title>
        <authorList>
            <person name="Calamari Z.T."/>
            <person name="Song A."/>
            <person name="Cohen E."/>
            <person name="Akter M."/>
            <person name="Roy R.D."/>
            <person name="Hallikas O."/>
            <person name="Christensen M.M."/>
            <person name="Li P."/>
            <person name="Marangoni P."/>
            <person name="Jernvall J."/>
            <person name="Klein O.D."/>
        </authorList>
    </citation>
    <scope>NUCLEOTIDE SEQUENCE [LARGE SCALE GENOMIC DNA]</scope>
    <source>
        <strain evidence="2">V071</strain>
    </source>
</reference>
<sequence>MRPPAVMMAVRGPKQHQQSPMATQKHPAQGPGSQRNWVVDECSQRLFKIFQKLHRAKTDNEVHRNTYGLYTGE</sequence>